<evidence type="ECO:0000313" key="16">
    <source>
        <dbReference type="Proteomes" id="UP000018458"/>
    </source>
</evidence>
<keyword evidence="12 15" id="KW-0012">Acyltransferase</keyword>
<dbReference type="NCBIfam" id="TIGR03703">
    <property type="entry name" value="plsB"/>
    <property type="match status" value="1"/>
</dbReference>
<proteinExistence type="inferred from homology"/>
<dbReference type="UniPathway" id="UPA00557">
    <property type="reaction ID" value="UER00612"/>
</dbReference>
<comment type="similarity">
    <text evidence="4">Belongs to the GPAT/DAPAT family.</text>
</comment>
<organism evidence="15 16">
    <name type="scientific">Succinatimonas hippei (strain DSM 22608 / JCM 16073 / KCTC 15190 / YIT 12066)</name>
    <dbReference type="NCBI Taxonomy" id="762983"/>
    <lineage>
        <taxon>Bacteria</taxon>
        <taxon>Pseudomonadati</taxon>
        <taxon>Pseudomonadota</taxon>
        <taxon>Gammaproteobacteria</taxon>
        <taxon>Aeromonadales</taxon>
        <taxon>Succinivibrionaceae</taxon>
        <taxon>Succinatimonas</taxon>
    </lineage>
</organism>
<dbReference type="OrthoDB" id="335193at2"/>
<keyword evidence="16" id="KW-1185">Reference proteome</keyword>
<accession>E8LKV8</accession>
<protein>
    <recommendedName>
        <fullName evidence="6">Glycerol-3-phosphate acyltransferase</fullName>
        <ecNumber evidence="5">2.3.1.15</ecNumber>
    </recommendedName>
</protein>
<dbReference type="InterPro" id="IPR002123">
    <property type="entry name" value="Plipid/glycerol_acylTrfase"/>
</dbReference>
<dbReference type="Proteomes" id="UP000018458">
    <property type="component" value="Unassembled WGS sequence"/>
</dbReference>
<comment type="pathway">
    <text evidence="3">Lipid metabolism.</text>
</comment>
<comment type="catalytic activity">
    <reaction evidence="13">
        <text>sn-glycerol 3-phosphate + an acyl-CoA = a 1-acyl-sn-glycero-3-phosphate + CoA</text>
        <dbReference type="Rhea" id="RHEA:15325"/>
        <dbReference type="ChEBI" id="CHEBI:57287"/>
        <dbReference type="ChEBI" id="CHEBI:57597"/>
        <dbReference type="ChEBI" id="CHEBI:57970"/>
        <dbReference type="ChEBI" id="CHEBI:58342"/>
        <dbReference type="EC" id="2.3.1.15"/>
    </reaction>
</comment>
<dbReference type="EC" id="2.3.1.15" evidence="5"/>
<dbReference type="PIRSF" id="PIRSF500064">
    <property type="entry name" value="GPAT"/>
    <property type="match status" value="1"/>
</dbReference>
<name>E8LKV8_SUCHY</name>
<dbReference type="CDD" id="cd07993">
    <property type="entry name" value="LPLAT_DHAPAT-like"/>
    <property type="match status" value="1"/>
</dbReference>
<comment type="subcellular location">
    <subcellularLocation>
        <location evidence="1">Cell membrane</location>
        <topology evidence="1">Peripheral membrane protein</topology>
        <orientation evidence="1">Cytoplasmic side</orientation>
    </subcellularLocation>
</comment>
<dbReference type="Pfam" id="PF01553">
    <property type="entry name" value="Acyltransferase"/>
    <property type="match status" value="1"/>
</dbReference>
<dbReference type="GO" id="GO:0016024">
    <property type="term" value="P:CDP-diacylglycerol biosynthetic process"/>
    <property type="evidence" value="ECO:0007669"/>
    <property type="project" value="UniProtKB-UniPathway"/>
</dbReference>
<evidence type="ECO:0000256" key="10">
    <source>
        <dbReference type="ARBA" id="ARBA00023209"/>
    </source>
</evidence>
<evidence type="ECO:0000313" key="15">
    <source>
        <dbReference type="EMBL" id="EFY06837.1"/>
    </source>
</evidence>
<dbReference type="InterPro" id="IPR028354">
    <property type="entry name" value="GPAT_PlsB"/>
</dbReference>
<dbReference type="InterPro" id="IPR045520">
    <property type="entry name" value="GPAT/DHAPAT_C"/>
</dbReference>
<keyword evidence="9" id="KW-0472">Membrane</keyword>
<evidence type="ECO:0000256" key="7">
    <source>
        <dbReference type="ARBA" id="ARBA00022475"/>
    </source>
</evidence>
<comment type="pathway">
    <text evidence="2">Phospholipid metabolism; CDP-diacylglycerol biosynthesis; CDP-diacylglycerol from sn-glycerol 3-phosphate: step 1/3.</text>
</comment>
<dbReference type="GO" id="GO:0006631">
    <property type="term" value="P:fatty acid metabolic process"/>
    <property type="evidence" value="ECO:0007669"/>
    <property type="project" value="TreeGrafter"/>
</dbReference>
<keyword evidence="8 15" id="KW-0808">Transferase</keyword>
<dbReference type="NCBIfam" id="NF003441">
    <property type="entry name" value="PRK04974.1"/>
    <property type="match status" value="1"/>
</dbReference>
<evidence type="ECO:0000256" key="11">
    <source>
        <dbReference type="ARBA" id="ARBA00023264"/>
    </source>
</evidence>
<dbReference type="InterPro" id="IPR041728">
    <property type="entry name" value="GPAT/DHAPAT_LPLAT"/>
</dbReference>
<dbReference type="eggNOG" id="COG2937">
    <property type="taxonomic scope" value="Bacteria"/>
</dbReference>
<evidence type="ECO:0000256" key="8">
    <source>
        <dbReference type="ARBA" id="ARBA00022679"/>
    </source>
</evidence>
<dbReference type="Pfam" id="PF19277">
    <property type="entry name" value="GPAT_C"/>
    <property type="match status" value="1"/>
</dbReference>
<keyword evidence="11" id="KW-1208">Phospholipid metabolism</keyword>
<dbReference type="PANTHER" id="PTHR12563">
    <property type="entry name" value="GLYCEROL-3-PHOSPHATE ACYLTRANSFERASE"/>
    <property type="match status" value="1"/>
</dbReference>
<dbReference type="GO" id="GO:0005886">
    <property type="term" value="C:plasma membrane"/>
    <property type="evidence" value="ECO:0007669"/>
    <property type="project" value="UniProtKB-SubCell"/>
</dbReference>
<dbReference type="SMART" id="SM00563">
    <property type="entry name" value="PlsC"/>
    <property type="match status" value="1"/>
</dbReference>
<comment type="caution">
    <text evidence="15">The sequence shown here is derived from an EMBL/GenBank/DDBJ whole genome shotgun (WGS) entry which is preliminary data.</text>
</comment>
<evidence type="ECO:0000256" key="12">
    <source>
        <dbReference type="ARBA" id="ARBA00023315"/>
    </source>
</evidence>
<reference evidence="15 16" key="1">
    <citation type="submission" date="2011-01" db="EMBL/GenBank/DDBJ databases">
        <authorList>
            <person name="Weinstock G."/>
            <person name="Sodergren E."/>
            <person name="Clifton S."/>
            <person name="Fulton L."/>
            <person name="Fulton B."/>
            <person name="Courtney L."/>
            <person name="Fronick C."/>
            <person name="Harrison M."/>
            <person name="Strong C."/>
            <person name="Farmer C."/>
            <person name="Delahaunty K."/>
            <person name="Markovic C."/>
            <person name="Hall O."/>
            <person name="Minx P."/>
            <person name="Tomlinson C."/>
            <person name="Mitreva M."/>
            <person name="Hou S."/>
            <person name="Chen J."/>
            <person name="Wollam A."/>
            <person name="Pepin K.H."/>
            <person name="Johnson M."/>
            <person name="Bhonagiri V."/>
            <person name="Zhang X."/>
            <person name="Suruliraj S."/>
            <person name="Warren W."/>
            <person name="Chinwalla A."/>
            <person name="Mardis E.R."/>
            <person name="Wilson R.K."/>
        </authorList>
    </citation>
    <scope>NUCLEOTIDE SEQUENCE [LARGE SCALE GENOMIC DNA]</scope>
    <source>
        <strain evidence="16">DSM 22608 / JCM 16073 / KCTC 15190 / YIT 12066</strain>
    </source>
</reference>
<keyword evidence="7" id="KW-1003">Cell membrane</keyword>
<evidence type="ECO:0000259" key="14">
    <source>
        <dbReference type="SMART" id="SM00563"/>
    </source>
</evidence>
<dbReference type="PANTHER" id="PTHR12563:SF17">
    <property type="entry name" value="DIHYDROXYACETONE PHOSPHATE ACYLTRANSFERASE"/>
    <property type="match status" value="1"/>
</dbReference>
<sequence>MMLNKILRFIFYYPIRFTATCDPVPFEPLKHIKIDKHKPIAYVTVSSSVANLMTIERLTKKLGLPSPFDPLVVGPMRLKRTAYLRSPGLFSSRLHKRDIYKIFDTWVAACRDFGTDIQIIPITVLWSRNPSYEGLAMRGIEAPTPSWRKFLTVTFSGRDNCTIVSDPVSALAIQEKLEQSKYTNLLQRAAALHFLRKARSVVGKPFPNRKLLIEELLSRPGTQAAIEEEMKRSGAKKEELEVKARQIFDVMAADTRYPLLKFLNSIISLLWRRFYHGQTIIGANRVRELVQSGHEIIYIPCHRSHMDYILLSFVIFHEGLPLPQIASGDNLNFFPVGPLIRRCGSYFIRRKMKGDLFYTDMFREYLSLLFEHGYATEFFIEGGRSRTGRTLPPRTGMVSMTVQAQLRGIERPIAFIPTYLGYEHVMEVGSYMKELGGAQKEKESAWQLLGIFKRFRYYGRGYVTFGEPVIVPRYLSQAVPDWRKDLDPTGRGKPDWLYETVNQMSHDIIIKLNDSAIANGINLCALALMSDEDHIISMRGLHRCVALFLKLLECDEARHKSLPEDRETGVLIKQALELHKFHVYHVGDMEFVRPSRGQTLQLRYFKNNILHLFALPALIANILIRNGHILRKDVNTHTRSLFYFLRHELYSPVPEESLDKLIEIYIDTFLKEGYITQNEDMLYISGDGFNEFSILSRTIRPHLIRFLVAGTALKQIEDGTLNVDAFIKKCIDLSRRLSSYVTENSPDFADPILFKIICHTFIRHKYFEVMEDGTIKKNLPKVEKLLRAAEPLLAAREVQALTGKKVRGNLIKHNTEAS</sequence>
<gene>
    <name evidence="15" type="primary">plsB</name>
    <name evidence="15" type="ORF">HMPREF9444_01358</name>
</gene>
<feature type="domain" description="Phospholipid/glycerol acyltransferase" evidence="14">
    <location>
        <begin position="296"/>
        <end position="423"/>
    </location>
</feature>
<evidence type="ECO:0000256" key="4">
    <source>
        <dbReference type="ARBA" id="ARBA00007937"/>
    </source>
</evidence>
<evidence type="ECO:0000256" key="13">
    <source>
        <dbReference type="ARBA" id="ARBA00048427"/>
    </source>
</evidence>
<dbReference type="EMBL" id="AEVO01000076">
    <property type="protein sequence ID" value="EFY06837.1"/>
    <property type="molecule type" value="Genomic_DNA"/>
</dbReference>
<evidence type="ECO:0000256" key="3">
    <source>
        <dbReference type="ARBA" id="ARBA00005189"/>
    </source>
</evidence>
<evidence type="ECO:0000256" key="5">
    <source>
        <dbReference type="ARBA" id="ARBA00013113"/>
    </source>
</evidence>
<evidence type="ECO:0000256" key="9">
    <source>
        <dbReference type="ARBA" id="ARBA00023136"/>
    </source>
</evidence>
<evidence type="ECO:0000256" key="1">
    <source>
        <dbReference type="ARBA" id="ARBA00004413"/>
    </source>
</evidence>
<dbReference type="STRING" id="762983.HMPREF9444_01358"/>
<dbReference type="GO" id="GO:0004366">
    <property type="term" value="F:glycerol-3-phosphate O-acyltransferase activity"/>
    <property type="evidence" value="ECO:0007669"/>
    <property type="project" value="UniProtKB-EC"/>
</dbReference>
<dbReference type="InterPro" id="IPR022284">
    <property type="entry name" value="GPAT/DHAPAT"/>
</dbReference>
<evidence type="ECO:0000256" key="6">
    <source>
        <dbReference type="ARBA" id="ARBA00013432"/>
    </source>
</evidence>
<dbReference type="PIRSF" id="PIRSF000437">
    <property type="entry name" value="GPAT_DHAPAT"/>
    <property type="match status" value="1"/>
</dbReference>
<dbReference type="AlphaFoldDB" id="E8LKV8"/>
<dbReference type="RefSeq" id="WP_009143546.1">
    <property type="nucleotide sequence ID" value="NZ_GL831010.1"/>
</dbReference>
<dbReference type="SUPFAM" id="SSF69593">
    <property type="entry name" value="Glycerol-3-phosphate (1)-acyltransferase"/>
    <property type="match status" value="1"/>
</dbReference>
<dbReference type="HOGENOM" id="CLU_015407_0_0_6"/>
<keyword evidence="10" id="KW-0444">Lipid biosynthesis</keyword>
<keyword evidence="10" id="KW-0443">Lipid metabolism</keyword>
<evidence type="ECO:0000256" key="2">
    <source>
        <dbReference type="ARBA" id="ARBA00004765"/>
    </source>
</evidence>
<keyword evidence="10" id="KW-0594">Phospholipid biosynthesis</keyword>